<organism evidence="3 4">
    <name type="scientific">Corynebacterium stercoris</name>
    <dbReference type="NCBI Taxonomy" id="2943490"/>
    <lineage>
        <taxon>Bacteria</taxon>
        <taxon>Bacillati</taxon>
        <taxon>Actinomycetota</taxon>
        <taxon>Actinomycetes</taxon>
        <taxon>Mycobacteriales</taxon>
        <taxon>Corynebacteriaceae</taxon>
        <taxon>Corynebacterium</taxon>
    </lineage>
</organism>
<dbReference type="InterPro" id="IPR036165">
    <property type="entry name" value="YefM-like_sf"/>
</dbReference>
<name>A0ABT1G0G3_9CORY</name>
<comment type="caution">
    <text evidence="3">The sequence shown here is derived from an EMBL/GenBank/DDBJ whole genome shotgun (WGS) entry which is preliminary data.</text>
</comment>
<accession>A0ABT1G0G3</accession>
<keyword evidence="4" id="KW-1185">Reference proteome</keyword>
<dbReference type="Gene3D" id="3.40.1620.10">
    <property type="entry name" value="YefM-like domain"/>
    <property type="match status" value="1"/>
</dbReference>
<dbReference type="RefSeq" id="WP_253576819.1">
    <property type="nucleotide sequence ID" value="NZ_JAMFTQ010000003.1"/>
</dbReference>
<evidence type="ECO:0000256" key="2">
    <source>
        <dbReference type="RuleBase" id="RU362080"/>
    </source>
</evidence>
<dbReference type="SUPFAM" id="SSF143120">
    <property type="entry name" value="YefM-like"/>
    <property type="match status" value="1"/>
</dbReference>
<dbReference type="Proteomes" id="UP001204000">
    <property type="component" value="Unassembled WGS sequence"/>
</dbReference>
<evidence type="ECO:0000256" key="1">
    <source>
        <dbReference type="ARBA" id="ARBA00009981"/>
    </source>
</evidence>
<dbReference type="NCBIfam" id="TIGR01552">
    <property type="entry name" value="phd_fam"/>
    <property type="match status" value="1"/>
</dbReference>
<sequence>MTIAKPLVGAVSMSAREFNQNLARAKREAQEAPVVVTDRGEPTHVLMSYEEFTKLQNGADGEDLVSRLRMKEPIDDDFEFEPVTIGLKPAEF</sequence>
<reference evidence="3" key="1">
    <citation type="submission" date="2022-05" db="EMBL/GenBank/DDBJ databases">
        <title>Corynebacterium sp. TA-R-1 sp. nov., isolated from human feces.</title>
        <authorList>
            <person name="Shamsuzzaman M."/>
            <person name="Dahal R.H."/>
        </authorList>
    </citation>
    <scope>NUCLEOTIDE SEQUENCE</scope>
    <source>
        <strain evidence="3">TA-R-1</strain>
    </source>
</reference>
<dbReference type="InterPro" id="IPR006442">
    <property type="entry name" value="Antitoxin_Phd/YefM"/>
</dbReference>
<protein>
    <recommendedName>
        <fullName evidence="2">Antitoxin</fullName>
    </recommendedName>
</protein>
<comment type="similarity">
    <text evidence="1 2">Belongs to the phD/YefM antitoxin family.</text>
</comment>
<gene>
    <name evidence="3" type="ORF">M5J20_04490</name>
</gene>
<dbReference type="EMBL" id="JAMFTQ010000003">
    <property type="protein sequence ID" value="MCP1387446.1"/>
    <property type="molecule type" value="Genomic_DNA"/>
</dbReference>
<dbReference type="Pfam" id="PF02604">
    <property type="entry name" value="PhdYeFM_antitox"/>
    <property type="match status" value="1"/>
</dbReference>
<comment type="function">
    <text evidence="2">Antitoxin component of a type II toxin-antitoxin (TA) system.</text>
</comment>
<evidence type="ECO:0000313" key="3">
    <source>
        <dbReference type="EMBL" id="MCP1387446.1"/>
    </source>
</evidence>
<proteinExistence type="inferred from homology"/>
<evidence type="ECO:0000313" key="4">
    <source>
        <dbReference type="Proteomes" id="UP001204000"/>
    </source>
</evidence>